<keyword evidence="1" id="KW-0175">Coiled coil</keyword>
<dbReference type="EMBL" id="OU895880">
    <property type="protein sequence ID" value="CAG9810391.1"/>
    <property type="molecule type" value="Genomic_DNA"/>
</dbReference>
<dbReference type="PROSITE" id="PS50097">
    <property type="entry name" value="BTB"/>
    <property type="match status" value="1"/>
</dbReference>
<dbReference type="OrthoDB" id="624345at2759"/>
<evidence type="ECO:0000313" key="3">
    <source>
        <dbReference type="EMBL" id="CAG9810391.1"/>
    </source>
</evidence>
<organism evidence="3 4">
    <name type="scientific">Chironomus riparius</name>
    <dbReference type="NCBI Taxonomy" id="315576"/>
    <lineage>
        <taxon>Eukaryota</taxon>
        <taxon>Metazoa</taxon>
        <taxon>Ecdysozoa</taxon>
        <taxon>Arthropoda</taxon>
        <taxon>Hexapoda</taxon>
        <taxon>Insecta</taxon>
        <taxon>Pterygota</taxon>
        <taxon>Neoptera</taxon>
        <taxon>Endopterygota</taxon>
        <taxon>Diptera</taxon>
        <taxon>Nematocera</taxon>
        <taxon>Chironomoidea</taxon>
        <taxon>Chironomidae</taxon>
        <taxon>Chironominae</taxon>
        <taxon>Chironomus</taxon>
    </lineage>
</organism>
<feature type="domain" description="BTB" evidence="2">
    <location>
        <begin position="299"/>
        <end position="363"/>
    </location>
</feature>
<feature type="coiled-coil region" evidence="1">
    <location>
        <begin position="197"/>
        <end position="238"/>
    </location>
</feature>
<dbReference type="InterPro" id="IPR011333">
    <property type="entry name" value="SKP1/BTB/POZ_sf"/>
</dbReference>
<dbReference type="Gene3D" id="3.80.10.10">
    <property type="entry name" value="Ribonuclease Inhibitor"/>
    <property type="match status" value="1"/>
</dbReference>
<gene>
    <name evidence="3" type="ORF">CHIRRI_LOCUS13205</name>
</gene>
<dbReference type="SUPFAM" id="SSF52058">
    <property type="entry name" value="L domain-like"/>
    <property type="match status" value="1"/>
</dbReference>
<dbReference type="Pfam" id="PF00651">
    <property type="entry name" value="BTB"/>
    <property type="match status" value="1"/>
</dbReference>
<proteinExistence type="predicted"/>
<evidence type="ECO:0000259" key="2">
    <source>
        <dbReference type="PROSITE" id="PS50097"/>
    </source>
</evidence>
<dbReference type="InterPro" id="IPR032675">
    <property type="entry name" value="LRR_dom_sf"/>
</dbReference>
<dbReference type="InterPro" id="IPR000210">
    <property type="entry name" value="BTB/POZ_dom"/>
</dbReference>
<dbReference type="Proteomes" id="UP001153620">
    <property type="component" value="Chromosome 4"/>
</dbReference>
<sequence>MKIECKFSSSKLDSEVYICEIDSQKLLNSSLLEIIGEHQAEKTNEDVQCVYIINCSIQELPKALLAQFSNIKVLKIENSKLTKLEKLENCENLEEFSSINNNVEFLPGNLFENCKNIQKVSFPENKLKIIQPNILDGLEKINFVDFRGNINYDCWYSSDQASNSSTINDIREELIKKFITLTSKNNKIFTNKFQNKIKRLKGTRRKLRIKTQNLEQSHKILTEENQKLKKSQQHLQQLVQFMTTSEDTLTANLQKLKQSEMSYKISLQLEKSKHLQNQSQPQSSFHTDIKTFLQNQNFKDFRIQIDDREFQVHKFILAARSSTLAEFMTQNPNADFLILEDISVNIFETILMYIYTDELPGDDKCINYNHLYAAASRLDILELKKFAASKVMDKINQQNAVEVLMLSNKHKHYEMKQKAFEEIKKSYPEFPSIWMDKPKKVKDFIETPDLKNSGVNAPASNNLRVKAPKPSNFIVKAPETRNFSVKAPEPSNFSVKAPDLKNSNVKAPEPNNFIVKAPEPRNTSVKAPELKNSSVKAPELEYSNVKAPEPNNFIVKGPEPRNTRVKAPELEYSNVKAPELSNSSVKTPLENLVRGHSNL</sequence>
<dbReference type="PANTHER" id="PTHR24413">
    <property type="entry name" value="SPECKLE-TYPE POZ PROTEIN"/>
    <property type="match status" value="1"/>
</dbReference>
<dbReference type="AlphaFoldDB" id="A0A9N9S5D2"/>
<name>A0A9N9S5D2_9DIPT</name>
<dbReference type="Gene3D" id="3.30.710.10">
    <property type="entry name" value="Potassium Channel Kv1.1, Chain A"/>
    <property type="match status" value="1"/>
</dbReference>
<reference evidence="3" key="1">
    <citation type="submission" date="2022-01" db="EMBL/GenBank/DDBJ databases">
        <authorList>
            <person name="King R."/>
        </authorList>
    </citation>
    <scope>NUCLEOTIDE SEQUENCE</scope>
</reference>
<accession>A0A9N9S5D2</accession>
<dbReference type="CDD" id="cd18186">
    <property type="entry name" value="BTB_POZ_ZBTB_KLHL-like"/>
    <property type="match status" value="1"/>
</dbReference>
<protein>
    <recommendedName>
        <fullName evidence="2">BTB domain-containing protein</fullName>
    </recommendedName>
</protein>
<evidence type="ECO:0000313" key="4">
    <source>
        <dbReference type="Proteomes" id="UP001153620"/>
    </source>
</evidence>
<keyword evidence="4" id="KW-1185">Reference proteome</keyword>
<dbReference type="SUPFAM" id="SSF54695">
    <property type="entry name" value="POZ domain"/>
    <property type="match status" value="1"/>
</dbReference>
<dbReference type="SMART" id="SM00225">
    <property type="entry name" value="BTB"/>
    <property type="match status" value="1"/>
</dbReference>
<reference evidence="3" key="2">
    <citation type="submission" date="2022-10" db="EMBL/GenBank/DDBJ databases">
        <authorList>
            <consortium name="ENA_rothamsted_submissions"/>
            <consortium name="culmorum"/>
            <person name="King R."/>
        </authorList>
    </citation>
    <scope>NUCLEOTIDE SEQUENCE</scope>
</reference>
<evidence type="ECO:0000256" key="1">
    <source>
        <dbReference type="SAM" id="Coils"/>
    </source>
</evidence>